<accession>A0A0B2BPE4</accession>
<sequence length="382" mass="40878">MRHGLAREELAARTLGRQFPRIGARDESAVTDLLARLGPIQTQVPRAVFLTASSRLPGIAHATLVEAFERGAVVKGTTLRGTVHTTTARQHAWSAAVSGVRLDASLRTALRLDRVDAAAVRAETERLASGGWIDRDSLVDRVAAWLSDHESEGSGLVVDSHGRNVVWGVPTLVRRPADRRWHTRTDTLHRRAREVYADAVDGADDAPEAARAALVRVHLGSYGPATRRDVAWWLGDTLGAVDRAITALGDEVVVLADGKDPVIDLADAPADERDDVGLRLLPEFDGLMLGYAPATRDRFVDAAHLPRIFNRVNGACWPVVLDGGRITAVWRPVGSGRSVAVDVRTLPGERTPDEGSVVAGAAAVGTVLGVEIADVRVGPLSD</sequence>
<organism evidence="1 2">
    <name type="scientific">Mumia flava</name>
    <dbReference type="NCBI Taxonomy" id="1348852"/>
    <lineage>
        <taxon>Bacteria</taxon>
        <taxon>Bacillati</taxon>
        <taxon>Actinomycetota</taxon>
        <taxon>Actinomycetes</taxon>
        <taxon>Propionibacteriales</taxon>
        <taxon>Nocardioidaceae</taxon>
        <taxon>Mumia</taxon>
    </lineage>
</organism>
<dbReference type="GO" id="GO:0003677">
    <property type="term" value="F:DNA binding"/>
    <property type="evidence" value="ECO:0007669"/>
    <property type="project" value="UniProtKB-KW"/>
</dbReference>
<dbReference type="EMBL" id="PGEZ01000002">
    <property type="protein sequence ID" value="PJJ53640.1"/>
    <property type="molecule type" value="Genomic_DNA"/>
</dbReference>
<dbReference type="OrthoDB" id="9148135at2"/>
<evidence type="ECO:0000313" key="1">
    <source>
        <dbReference type="EMBL" id="PJJ53640.1"/>
    </source>
</evidence>
<dbReference type="PANTHER" id="PTHR38479:SF2">
    <property type="entry name" value="WINGED HELIX DNA-BINDING DOMAIN-CONTAINING PROTEIN"/>
    <property type="match status" value="1"/>
</dbReference>
<keyword evidence="1" id="KW-0238">DNA-binding</keyword>
<name>A0A0B2BPE4_9ACTN</name>
<dbReference type="Proteomes" id="UP000230842">
    <property type="component" value="Unassembled WGS sequence"/>
</dbReference>
<dbReference type="RefSeq" id="WP_039345113.1">
    <property type="nucleotide sequence ID" value="NZ_PGEZ01000002.1"/>
</dbReference>
<dbReference type="AlphaFoldDB" id="A0A0B2BPE4"/>
<keyword evidence="2" id="KW-1185">Reference proteome</keyword>
<comment type="caution">
    <text evidence="1">The sequence shown here is derived from an EMBL/GenBank/DDBJ whole genome shotgun (WGS) entry which is preliminary data.</text>
</comment>
<proteinExistence type="predicted"/>
<reference evidence="1 2" key="1">
    <citation type="submission" date="2017-11" db="EMBL/GenBank/DDBJ databases">
        <title>Genomic Encyclopedia of Archaeal and Bacterial Type Strains, Phase II (KMG-II): From Individual Species to Whole Genera.</title>
        <authorList>
            <person name="Goeker M."/>
        </authorList>
    </citation>
    <scope>NUCLEOTIDE SEQUENCE [LARGE SCALE GENOMIC DNA]</scope>
    <source>
        <strain evidence="1 2">DSM 27763</strain>
    </source>
</reference>
<dbReference type="PANTHER" id="PTHR38479">
    <property type="entry name" value="LMO0824 PROTEIN"/>
    <property type="match status" value="1"/>
</dbReference>
<gene>
    <name evidence="1" type="ORF">CLV56_3131</name>
</gene>
<protein>
    <submittedName>
        <fullName evidence="1">Winged helix DNA-binding protein</fullName>
    </submittedName>
</protein>
<dbReference type="Pfam" id="PF06224">
    <property type="entry name" value="AlkZ-like"/>
    <property type="match status" value="1"/>
</dbReference>
<evidence type="ECO:0000313" key="2">
    <source>
        <dbReference type="Proteomes" id="UP000230842"/>
    </source>
</evidence>
<dbReference type="InterPro" id="IPR009351">
    <property type="entry name" value="AlkZ-like"/>
</dbReference>